<comment type="caution">
    <text evidence="1">The sequence shown here is derived from an EMBL/GenBank/DDBJ whole genome shotgun (WGS) entry which is preliminary data.</text>
</comment>
<name>A0ABY2AWB1_9FLAO</name>
<organism evidence="1 2">
    <name type="scientific">Flavobacterium circumlabens</name>
    <dbReference type="NCBI Taxonomy" id="2133765"/>
    <lineage>
        <taxon>Bacteria</taxon>
        <taxon>Pseudomonadati</taxon>
        <taxon>Bacteroidota</taxon>
        <taxon>Flavobacteriia</taxon>
        <taxon>Flavobacteriales</taxon>
        <taxon>Flavobacteriaceae</taxon>
        <taxon>Flavobacterium</taxon>
    </lineage>
</organism>
<reference evidence="1 2" key="1">
    <citation type="journal article" date="2015" name="Stand. Genomic Sci.">
        <title>Genomic Encyclopedia of Bacterial and Archaeal Type Strains, Phase III: the genomes of soil and plant-associated and newly described type strains.</title>
        <authorList>
            <person name="Whitman W.B."/>
            <person name="Woyke T."/>
            <person name="Klenk H.P."/>
            <person name="Zhou Y."/>
            <person name="Lilburn T.G."/>
            <person name="Beck B.J."/>
            <person name="De Vos P."/>
            <person name="Vandamme P."/>
            <person name="Eisen J.A."/>
            <person name="Garrity G."/>
            <person name="Hugenholtz P."/>
            <person name="Kyrpides N.C."/>
        </authorList>
    </citation>
    <scope>NUCLEOTIDE SEQUENCE [LARGE SCALE GENOMIC DNA]</scope>
    <source>
        <strain evidence="1 2">P5626</strain>
    </source>
</reference>
<gene>
    <name evidence="1" type="ORF">EV142_10696</name>
</gene>
<proteinExistence type="predicted"/>
<protein>
    <submittedName>
        <fullName evidence="1">Uncharacterized protein</fullName>
    </submittedName>
</protein>
<accession>A0ABY2AWB1</accession>
<dbReference type="RefSeq" id="WP_158286333.1">
    <property type="nucleotide sequence ID" value="NZ_QWDN01000006.1"/>
</dbReference>
<sequence>MDNLEKQTAEKEEIISKIYDEIEREKEEKFVNLLVEIIVSITLKQVYEESD</sequence>
<dbReference type="Proteomes" id="UP000295270">
    <property type="component" value="Unassembled WGS sequence"/>
</dbReference>
<evidence type="ECO:0000313" key="2">
    <source>
        <dbReference type="Proteomes" id="UP000295270"/>
    </source>
</evidence>
<keyword evidence="2" id="KW-1185">Reference proteome</keyword>
<dbReference type="EMBL" id="SLWA01000006">
    <property type="protein sequence ID" value="TCN55407.1"/>
    <property type="molecule type" value="Genomic_DNA"/>
</dbReference>
<evidence type="ECO:0000313" key="1">
    <source>
        <dbReference type="EMBL" id="TCN55407.1"/>
    </source>
</evidence>